<gene>
    <name evidence="1" type="ORF">EJQ19_31360</name>
</gene>
<reference evidence="1 2" key="1">
    <citation type="submission" date="2018-12" db="EMBL/GenBank/DDBJ databases">
        <title>Bacillus ochoae sp. nov., Paenibacillus whitsoniae sp. nov., Paenibacillus spiritus sp. nov. Isolated from the Mars Exploration Rover during spacecraft assembly.</title>
        <authorList>
            <person name="Seuylemezian A."/>
            <person name="Vaishampayan P."/>
        </authorList>
    </citation>
    <scope>NUCLEOTIDE SEQUENCE [LARGE SCALE GENOMIC DNA]</scope>
    <source>
        <strain evidence="1 2">MER 54</strain>
    </source>
</reference>
<name>A0A3S0BQ05_9BACL</name>
<protein>
    <submittedName>
        <fullName evidence="1">DUF5131 family protein</fullName>
    </submittedName>
</protein>
<dbReference type="EMBL" id="RXHU01000155">
    <property type="protein sequence ID" value="RTE00430.1"/>
    <property type="molecule type" value="Genomic_DNA"/>
</dbReference>
<dbReference type="InterPro" id="IPR011101">
    <property type="entry name" value="DUF5131"/>
</dbReference>
<evidence type="ECO:0000313" key="2">
    <source>
        <dbReference type="Proteomes" id="UP000276128"/>
    </source>
</evidence>
<dbReference type="Proteomes" id="UP000276128">
    <property type="component" value="Unassembled WGS sequence"/>
</dbReference>
<dbReference type="AlphaFoldDB" id="A0A3S0BQ05"/>
<dbReference type="Pfam" id="PF07505">
    <property type="entry name" value="DUF5131"/>
    <property type="match status" value="1"/>
</dbReference>
<sequence length="85" mass="9963">MGNPRYENGFEPTEHPDALTVPFTWKKPKKVFVNSMSDLFHEKISDEFIIKVFEVMNQTPLHTYQILTKRPERVANIFGESCSFK</sequence>
<evidence type="ECO:0000313" key="1">
    <source>
        <dbReference type="EMBL" id="RTE00430.1"/>
    </source>
</evidence>
<accession>A0A3S0BQ05</accession>
<proteinExistence type="predicted"/>
<organism evidence="1 2">
    <name type="scientific">Paenibacillus whitsoniae</name>
    <dbReference type="NCBI Taxonomy" id="2496558"/>
    <lineage>
        <taxon>Bacteria</taxon>
        <taxon>Bacillati</taxon>
        <taxon>Bacillota</taxon>
        <taxon>Bacilli</taxon>
        <taxon>Bacillales</taxon>
        <taxon>Paenibacillaceae</taxon>
        <taxon>Paenibacillus</taxon>
    </lineage>
</organism>
<dbReference type="OrthoDB" id="9787478at2"/>
<comment type="caution">
    <text evidence="1">The sequence shown here is derived from an EMBL/GenBank/DDBJ whole genome shotgun (WGS) entry which is preliminary data.</text>
</comment>
<keyword evidence="2" id="KW-1185">Reference proteome</keyword>